<accession>A0ACC3BX25</accession>
<evidence type="ECO:0000313" key="1">
    <source>
        <dbReference type="EMBL" id="KAK1862254.1"/>
    </source>
</evidence>
<sequence>MTLPPTTGGGAPHACVAAFVAGALPRLSSSRAPAARRSRPRGPLGVLGAGRRPPPRQRISLAASPPTPPHPPAATAAGSVPSTGKTKGVGAAAPPSADTHPPAPTPQGAAAPGAYGGSLPSPGGEPSPSPPPSGQPPQRPPDYYANVGKVIETLRADYPALPRRSPNLSIYSPGVTFSAKHPPGGVRMPVLHGIDAYGALLWATRAHVRVLLVSPSVRVLSLYHDVPGGRLYLRWRLAGTPRHVAVVARGGGGNGRGGREGGGPAWMFDGMSVYHLGNDGWVAAHELDPNVWNKRKLKSVQAALAGGLGRQQLARARGRGVAAGVAGYPQLWWEGEEDGLCEATTTPVPAAAVDAHDGGAMGADAAAPSLLVPPRGADLGGGVAL</sequence>
<name>A0ACC3BX25_PYRYE</name>
<comment type="caution">
    <text evidence="1">The sequence shown here is derived from an EMBL/GenBank/DDBJ whole genome shotgun (WGS) entry which is preliminary data.</text>
</comment>
<dbReference type="EMBL" id="CM020618">
    <property type="protein sequence ID" value="KAK1862254.1"/>
    <property type="molecule type" value="Genomic_DNA"/>
</dbReference>
<evidence type="ECO:0000313" key="2">
    <source>
        <dbReference type="Proteomes" id="UP000798662"/>
    </source>
</evidence>
<protein>
    <submittedName>
        <fullName evidence="1">Uncharacterized protein</fullName>
    </submittedName>
</protein>
<organism evidence="1 2">
    <name type="scientific">Pyropia yezoensis</name>
    <name type="common">Susabi-nori</name>
    <name type="synonym">Porphyra yezoensis</name>
    <dbReference type="NCBI Taxonomy" id="2788"/>
    <lineage>
        <taxon>Eukaryota</taxon>
        <taxon>Rhodophyta</taxon>
        <taxon>Bangiophyceae</taxon>
        <taxon>Bangiales</taxon>
        <taxon>Bangiaceae</taxon>
        <taxon>Pyropia</taxon>
    </lineage>
</organism>
<keyword evidence="2" id="KW-1185">Reference proteome</keyword>
<gene>
    <name evidence="1" type="ORF">I4F81_004828</name>
</gene>
<dbReference type="Proteomes" id="UP000798662">
    <property type="component" value="Chromosome 1"/>
</dbReference>
<proteinExistence type="predicted"/>
<reference evidence="1" key="1">
    <citation type="submission" date="2019-11" db="EMBL/GenBank/DDBJ databases">
        <title>Nori genome reveals adaptations in red seaweeds to the harsh intertidal environment.</title>
        <authorList>
            <person name="Wang D."/>
            <person name="Mao Y."/>
        </authorList>
    </citation>
    <scope>NUCLEOTIDE SEQUENCE</scope>
    <source>
        <tissue evidence="1">Gametophyte</tissue>
    </source>
</reference>